<dbReference type="RefSeq" id="WP_203668237.1">
    <property type="nucleotide sequence ID" value="NZ_BONO01000010.1"/>
</dbReference>
<evidence type="ECO:0008006" key="4">
    <source>
        <dbReference type="Google" id="ProtNLM"/>
    </source>
</evidence>
<dbReference type="EMBL" id="BONO01000010">
    <property type="protein sequence ID" value="GIG36208.1"/>
    <property type="molecule type" value="Genomic_DNA"/>
</dbReference>
<accession>A0A919P9P6</accession>
<gene>
    <name evidence="2" type="ORF">Cpa01nite_15890</name>
</gene>
<evidence type="ECO:0000256" key="1">
    <source>
        <dbReference type="SAM" id="Phobius"/>
    </source>
</evidence>
<dbReference type="Proteomes" id="UP000642125">
    <property type="component" value="Unassembled WGS sequence"/>
</dbReference>
<organism evidence="2 3">
    <name type="scientific">Cellulomonas pakistanensis</name>
    <dbReference type="NCBI Taxonomy" id="992287"/>
    <lineage>
        <taxon>Bacteria</taxon>
        <taxon>Bacillati</taxon>
        <taxon>Actinomycetota</taxon>
        <taxon>Actinomycetes</taxon>
        <taxon>Micrococcales</taxon>
        <taxon>Cellulomonadaceae</taxon>
        <taxon>Cellulomonas</taxon>
    </lineage>
</organism>
<proteinExistence type="predicted"/>
<name>A0A919P9P6_9CELL</name>
<keyword evidence="1" id="KW-0472">Membrane</keyword>
<evidence type="ECO:0000313" key="2">
    <source>
        <dbReference type="EMBL" id="GIG36208.1"/>
    </source>
</evidence>
<keyword evidence="3" id="KW-1185">Reference proteome</keyword>
<comment type="caution">
    <text evidence="2">The sequence shown here is derived from an EMBL/GenBank/DDBJ whole genome shotgun (WGS) entry which is preliminary data.</text>
</comment>
<sequence>MDTRRPWTRVVAAVGIAAATVLLLAACAAGVNPDVGTAPPGAEEPAGFWLGLWHGFILPVTWIVSLFTRTVSPYEVFNSGNWYDVGFVLGISIVFGGPLGAGRARRR</sequence>
<dbReference type="PROSITE" id="PS51257">
    <property type="entry name" value="PROKAR_LIPOPROTEIN"/>
    <property type="match status" value="1"/>
</dbReference>
<keyword evidence="1" id="KW-0812">Transmembrane</keyword>
<keyword evidence="1" id="KW-1133">Transmembrane helix</keyword>
<reference evidence="2" key="1">
    <citation type="submission" date="2021-01" db="EMBL/GenBank/DDBJ databases">
        <title>Whole genome shotgun sequence of Cellulomonas pakistanensis NBRC 110800.</title>
        <authorList>
            <person name="Komaki H."/>
            <person name="Tamura T."/>
        </authorList>
    </citation>
    <scope>NUCLEOTIDE SEQUENCE</scope>
    <source>
        <strain evidence="2">NBRC 110800</strain>
    </source>
</reference>
<feature type="transmembrane region" description="Helical" evidence="1">
    <location>
        <begin position="46"/>
        <end position="68"/>
    </location>
</feature>
<protein>
    <recommendedName>
        <fullName evidence="4">Lipoprotein</fullName>
    </recommendedName>
</protein>
<dbReference type="AlphaFoldDB" id="A0A919P9P6"/>
<evidence type="ECO:0000313" key="3">
    <source>
        <dbReference type="Proteomes" id="UP000642125"/>
    </source>
</evidence>
<feature type="transmembrane region" description="Helical" evidence="1">
    <location>
        <begin position="80"/>
        <end position="101"/>
    </location>
</feature>